<comment type="caution">
    <text evidence="2">The sequence shown here is derived from an EMBL/GenBank/DDBJ whole genome shotgun (WGS) entry which is preliminary data.</text>
</comment>
<name>A0ABW5EQ65_9BURK</name>
<evidence type="ECO:0000313" key="3">
    <source>
        <dbReference type="Proteomes" id="UP001597287"/>
    </source>
</evidence>
<evidence type="ECO:0000313" key="2">
    <source>
        <dbReference type="EMBL" id="MFD2318038.1"/>
    </source>
</evidence>
<dbReference type="Proteomes" id="UP001597287">
    <property type="component" value="Unassembled WGS sequence"/>
</dbReference>
<keyword evidence="3" id="KW-1185">Reference proteome</keyword>
<organism evidence="2 3">
    <name type="scientific">Delftia deserti</name>
    <dbReference type="NCBI Taxonomy" id="1651218"/>
    <lineage>
        <taxon>Bacteria</taxon>
        <taxon>Pseudomonadati</taxon>
        <taxon>Pseudomonadota</taxon>
        <taxon>Betaproteobacteria</taxon>
        <taxon>Burkholderiales</taxon>
        <taxon>Comamonadaceae</taxon>
        <taxon>Delftia</taxon>
    </lineage>
</organism>
<gene>
    <name evidence="2" type="ORF">ACFSPV_04940</name>
</gene>
<dbReference type="InterPro" id="IPR037401">
    <property type="entry name" value="SnoaL-like"/>
</dbReference>
<dbReference type="EMBL" id="JBHUIG010000004">
    <property type="protein sequence ID" value="MFD2318038.1"/>
    <property type="molecule type" value="Genomic_DNA"/>
</dbReference>
<sequence>MARSNTQGNDSMAPSITSPEHMNSAFADAFNSRSLAHLLALYEPGAVLRTSGDCTNHTGLDAIASALSQLLQAPGRMASRNHFCIIHGDLALLRADWELTTDDGAVVASGSSAELVRKQGDGRWLYVIDHAVGAGQCNQG</sequence>
<protein>
    <submittedName>
        <fullName evidence="2">YybH family protein</fullName>
    </submittedName>
</protein>
<dbReference type="Gene3D" id="3.10.450.50">
    <property type="match status" value="1"/>
</dbReference>
<accession>A0ABW5EQ65</accession>
<feature type="domain" description="SnoaL-like" evidence="1">
    <location>
        <begin position="25"/>
        <end position="124"/>
    </location>
</feature>
<dbReference type="InterPro" id="IPR032710">
    <property type="entry name" value="NTF2-like_dom_sf"/>
</dbReference>
<dbReference type="RefSeq" id="WP_386849595.1">
    <property type="nucleotide sequence ID" value="NZ_JBHUIG010000004.1"/>
</dbReference>
<reference evidence="3" key="1">
    <citation type="journal article" date="2019" name="Int. J. Syst. Evol. Microbiol.">
        <title>The Global Catalogue of Microorganisms (GCM) 10K type strain sequencing project: providing services to taxonomists for standard genome sequencing and annotation.</title>
        <authorList>
            <consortium name="The Broad Institute Genomics Platform"/>
            <consortium name="The Broad Institute Genome Sequencing Center for Infectious Disease"/>
            <person name="Wu L."/>
            <person name="Ma J."/>
        </authorList>
    </citation>
    <scope>NUCLEOTIDE SEQUENCE [LARGE SCALE GENOMIC DNA]</scope>
    <source>
        <strain evidence="3">CCUG 62793</strain>
    </source>
</reference>
<dbReference type="Pfam" id="PF12680">
    <property type="entry name" value="SnoaL_2"/>
    <property type="match status" value="1"/>
</dbReference>
<dbReference type="SUPFAM" id="SSF54427">
    <property type="entry name" value="NTF2-like"/>
    <property type="match status" value="1"/>
</dbReference>
<proteinExistence type="predicted"/>
<evidence type="ECO:0000259" key="1">
    <source>
        <dbReference type="Pfam" id="PF12680"/>
    </source>
</evidence>